<sequence>MLPLPNLDDRLYDQMVQEARKAIPKLFPEWTDENAHDPGMTMLELMAWMTEMQQYFLNRVTARNERKFLKLLGMKTRDELPAACEVAFTGAAGPVTIPRGTPLQAYDQTFETDETLQLVPAALEKLIVRTETAVGDFTANLQSGIPFYAFGPDAGDGSRLFIGFDRELPVHTDISLSIRLSDHYPVPVGRGGTSQEELALVASSVVSWSYASSEDGDGWSRVELLRDTTAHLSQSGKLTFRLTERMKPFAMYPADDRKRYWLCGTLERGSYELSPKLTHLYINAVRAEHRQTIGECVSFEATGEAGLVCETVGYLPYFGHISVQVGSRSGGWREWTIVPALASCGPGDACCEAEREPSAHKVRLRFGDGLHGAMPAKGSQIRLVAYAPAKEGLLWVGAGNGLPEQEFDLSRTGPFRGIGMLLQAAYRDKSTGEWVWEDWERVDDFDQSRPSDRHFVYDRAEGLIRFGNNEQGRIPPKSREPNIRFVSLQTGGGARGNIKQGMIAGFAEDVPEWAGVVASNPVAATGGAETESLEEAKLRVQRELAAPTRAVTAEDYEAIARDTPGLRVARVKAIPLYKPGMRDYPREKAPAQMTVAVVPYSERDRPDAGPGFLETVSRHLDRHRLLGTEIHVISAAYIKITVHAVVVMEPAYKEEATPIVAVLRRLLRPMGHGDGEGWPFGRTVYKGDIYGAISRLKGVVYVQDLWIDAEGPAVRKDGAGDIHLPPYGLVYSGDHEMELIGVTDL</sequence>
<keyword evidence="2" id="KW-1185">Reference proteome</keyword>
<comment type="caution">
    <text evidence="1">The sequence shown here is derived from an EMBL/GenBank/DDBJ whole genome shotgun (WGS) entry which is preliminary data.</text>
</comment>
<dbReference type="RefSeq" id="WP_344908858.1">
    <property type="nucleotide sequence ID" value="NZ_BAAAYO010000006.1"/>
</dbReference>
<dbReference type="Proteomes" id="UP001589619">
    <property type="component" value="Unassembled WGS sequence"/>
</dbReference>
<evidence type="ECO:0000313" key="1">
    <source>
        <dbReference type="EMBL" id="MFB9755795.1"/>
    </source>
</evidence>
<name>A0ABV5W603_9BACL</name>
<organism evidence="1 2">
    <name type="scientific">Paenibacillus hodogayensis</name>
    <dbReference type="NCBI Taxonomy" id="279208"/>
    <lineage>
        <taxon>Bacteria</taxon>
        <taxon>Bacillati</taxon>
        <taxon>Bacillota</taxon>
        <taxon>Bacilli</taxon>
        <taxon>Bacillales</taxon>
        <taxon>Paenibacillaceae</taxon>
        <taxon>Paenibacillus</taxon>
    </lineage>
</organism>
<protein>
    <submittedName>
        <fullName evidence="1">Baseplate assembly protein</fullName>
    </submittedName>
</protein>
<reference evidence="1 2" key="1">
    <citation type="submission" date="2024-09" db="EMBL/GenBank/DDBJ databases">
        <authorList>
            <person name="Sun Q."/>
            <person name="Mori K."/>
        </authorList>
    </citation>
    <scope>NUCLEOTIDE SEQUENCE [LARGE SCALE GENOMIC DNA]</scope>
    <source>
        <strain evidence="1 2">JCM 12520</strain>
    </source>
</reference>
<gene>
    <name evidence="1" type="ORF">ACFFNY_29795</name>
</gene>
<dbReference type="NCBIfam" id="TIGR02243">
    <property type="entry name" value="putative baseplate assembly protein"/>
    <property type="match status" value="1"/>
</dbReference>
<dbReference type="InterPro" id="IPR011749">
    <property type="entry name" value="CHP02243"/>
</dbReference>
<accession>A0ABV5W603</accession>
<evidence type="ECO:0000313" key="2">
    <source>
        <dbReference type="Proteomes" id="UP001589619"/>
    </source>
</evidence>
<dbReference type="EMBL" id="JBHMAG010000018">
    <property type="protein sequence ID" value="MFB9755795.1"/>
    <property type="molecule type" value="Genomic_DNA"/>
</dbReference>
<proteinExistence type="predicted"/>